<proteinExistence type="predicted"/>
<feature type="region of interest" description="Disordered" evidence="1">
    <location>
        <begin position="91"/>
        <end position="131"/>
    </location>
</feature>
<feature type="region of interest" description="Disordered" evidence="1">
    <location>
        <begin position="1"/>
        <end position="47"/>
    </location>
</feature>
<keyword evidence="3" id="KW-1185">Reference proteome</keyword>
<organism evidence="2 3">
    <name type="scientific">Verminephrobacter eiseniae (strain EF01-2)</name>
    <dbReference type="NCBI Taxonomy" id="391735"/>
    <lineage>
        <taxon>Bacteria</taxon>
        <taxon>Pseudomonadati</taxon>
        <taxon>Pseudomonadota</taxon>
        <taxon>Betaproteobacteria</taxon>
        <taxon>Burkholderiales</taxon>
        <taxon>Comamonadaceae</taxon>
        <taxon>Verminephrobacter</taxon>
    </lineage>
</organism>
<dbReference type="KEGG" id="vei:Veis_1139"/>
<reference evidence="3" key="1">
    <citation type="submission" date="2006-12" db="EMBL/GenBank/DDBJ databases">
        <title>Complete sequence of chromosome 1 of Verminephrobacter eiseniae EF01-2.</title>
        <authorList>
            <person name="Copeland A."/>
            <person name="Lucas S."/>
            <person name="Lapidus A."/>
            <person name="Barry K."/>
            <person name="Detter J.C."/>
            <person name="Glavina del Rio T."/>
            <person name="Dalin E."/>
            <person name="Tice H."/>
            <person name="Pitluck S."/>
            <person name="Chertkov O."/>
            <person name="Brettin T."/>
            <person name="Bruce D."/>
            <person name="Han C."/>
            <person name="Tapia R."/>
            <person name="Gilna P."/>
            <person name="Schmutz J."/>
            <person name="Larimer F."/>
            <person name="Land M."/>
            <person name="Hauser L."/>
            <person name="Kyrpides N."/>
            <person name="Kim E."/>
            <person name="Stahl D."/>
            <person name="Richardson P."/>
        </authorList>
    </citation>
    <scope>NUCLEOTIDE SEQUENCE [LARGE SCALE GENOMIC DNA]</scope>
    <source>
        <strain evidence="3">EF01-2</strain>
    </source>
</reference>
<protein>
    <submittedName>
        <fullName evidence="2">Uncharacterized protein</fullName>
    </submittedName>
</protein>
<dbReference type="STRING" id="391735.Veis_1139"/>
<dbReference type="Proteomes" id="UP000000374">
    <property type="component" value="Chromosome"/>
</dbReference>
<sequence length="131" mass="14604">MTFARPRAASLHDPGALADRDRGSAATLPAQGLSGVPARQRCSAGSLPRRSLKVKARRRVHVLPLAEYRATGFCDPFARCRLRVTASDLARATRPEGYDGLDSSVVDDARRHEKLRPPRRAHRSRRQRQLQ</sequence>
<dbReference type="EMBL" id="CP000542">
    <property type="protein sequence ID" value="ABM56911.1"/>
    <property type="molecule type" value="Genomic_DNA"/>
</dbReference>
<evidence type="ECO:0000256" key="1">
    <source>
        <dbReference type="SAM" id="MobiDB-lite"/>
    </source>
</evidence>
<dbReference type="AlphaFoldDB" id="A1WH04"/>
<feature type="compositionally biased region" description="Basic residues" evidence="1">
    <location>
        <begin position="112"/>
        <end position="131"/>
    </location>
</feature>
<dbReference type="HOGENOM" id="CLU_1926689_0_0_4"/>
<name>A1WH04_VEREI</name>
<evidence type="ECO:0000313" key="3">
    <source>
        <dbReference type="Proteomes" id="UP000000374"/>
    </source>
</evidence>
<evidence type="ECO:0000313" key="2">
    <source>
        <dbReference type="EMBL" id="ABM56911.1"/>
    </source>
</evidence>
<gene>
    <name evidence="2" type="ordered locus">Veis_1139</name>
</gene>
<accession>A1WH04</accession>